<feature type="transmembrane region" description="Helical" evidence="6">
    <location>
        <begin position="519"/>
        <end position="538"/>
    </location>
</feature>
<dbReference type="PANTHER" id="PTHR30287:SF2">
    <property type="entry name" value="BLL1001 PROTEIN"/>
    <property type="match status" value="1"/>
</dbReference>
<keyword evidence="9" id="KW-1185">Reference proteome</keyword>
<evidence type="ECO:0000313" key="9">
    <source>
        <dbReference type="Proteomes" id="UP000198742"/>
    </source>
</evidence>
<gene>
    <name evidence="8" type="ORF">SAMN04489844_1663</name>
</gene>
<feature type="transmembrane region" description="Helical" evidence="6">
    <location>
        <begin position="393"/>
        <end position="415"/>
    </location>
</feature>
<dbReference type="InterPro" id="IPR003838">
    <property type="entry name" value="ABC3_permease_C"/>
</dbReference>
<feature type="transmembrane region" description="Helical" evidence="6">
    <location>
        <begin position="468"/>
        <end position="493"/>
    </location>
</feature>
<keyword evidence="5 6" id="KW-0472">Membrane</keyword>
<name>A0A1H4PPZ7_9ACTN</name>
<sequence>MVQMLGAILRGLRARALLSSGSVLLTALAIGSAVLGPVFAAAVTNSYVVTRLNEAPAGLTGTSRVFTPGGAMSTAEATEDAVAATTSLNQGPWGDTVATVESERFMALRGAVRFWARDGACDVLEVTGRCPEKPGEVLLLAKSAERAGASIGEPLDLVGFEPGALKGLGLPRPPLRTVTVVGTYTTPRTDDHWLVPSRLTVTNEATSDRGGGYAPYFPGPIFTTPETIEQLGDWTVRVDTFLDVPPDVTPADLAVAARSAAAIPADTTLDVEGGTLTDDGTNDLGAVVQEVEDQQATARSSIAPAVLSLVLVALALLMRLLNAASELRVPELALASLRGVTSRRLWGLGLAEPVTLLLLATPIGAGLGVGFSLLLVRQWLVPGLPLPLPAASWIAAALVLVSAFAVACVAVGLVVRESLASQLAGVRRPVAARRWSVVAQLTLVALAAAILVSKLSDAGQGDPDVTDLLLPVLLAVVAGLGATRLTSALATWWTRRSRGRSLSGFVSSRALSRRQEGTLVILPITAAIAVAVFGAGVYSSAADWRTSVAATISPADTTWHSPVSFAETLELTRRIDPEGQWVMAAGSVLNPGANFSVVDSSRLATVATWPPTWSPGLDVDQVVAAIKPPGTVPTFAGRRISVTVDNQVASDGPLALEVRFGRRDGIPLKVYLGPYDRGESTSSAKVPWCGDVPCPIEGMTLGGGAGTNTAMSGTATITAIDADGEPVPGVLGDADWVATPDPAVRSAITGLEVTDTGIDLDLDTGDSVGMARLTAGGIVERRPALEGPKVRQTALAKLDEGFGLIRVDPVGRVEGMPFVGPSGLLVDYSSFITDRPVYDSNLDTRVLQRAGAPAEITDALSAAGLSIESTLAGERQVLDQTAYALALRLYGVVAALVLVMALAGLFVSAAVQLPARRRDAAALRVVGVPRASVMVAVVRELAVVLGSAAIAGILAGSLAQYVVLRTITLGYAEGLATPALVATISPVRLVVLALLAAAVFGAVALVSASMTVRGARGSTLRESAR</sequence>
<dbReference type="InterPro" id="IPR038766">
    <property type="entry name" value="Membrane_comp_ABC_pdt"/>
</dbReference>
<evidence type="ECO:0000256" key="4">
    <source>
        <dbReference type="ARBA" id="ARBA00022989"/>
    </source>
</evidence>
<feature type="transmembrane region" description="Helical" evidence="6">
    <location>
        <begin position="979"/>
        <end position="1006"/>
    </location>
</feature>
<dbReference type="GO" id="GO:0005886">
    <property type="term" value="C:plasma membrane"/>
    <property type="evidence" value="ECO:0007669"/>
    <property type="project" value="UniProtKB-SubCell"/>
</dbReference>
<reference evidence="9" key="1">
    <citation type="submission" date="2016-10" db="EMBL/GenBank/DDBJ databases">
        <authorList>
            <person name="Varghese N."/>
            <person name="Submissions S."/>
        </authorList>
    </citation>
    <scope>NUCLEOTIDE SEQUENCE [LARGE SCALE GENOMIC DNA]</scope>
    <source>
        <strain evidence="9">DSM 22017</strain>
    </source>
</reference>
<evidence type="ECO:0000256" key="3">
    <source>
        <dbReference type="ARBA" id="ARBA00022692"/>
    </source>
</evidence>
<evidence type="ECO:0000256" key="1">
    <source>
        <dbReference type="ARBA" id="ARBA00004651"/>
    </source>
</evidence>
<evidence type="ECO:0000256" key="2">
    <source>
        <dbReference type="ARBA" id="ARBA00022475"/>
    </source>
</evidence>
<evidence type="ECO:0000313" key="8">
    <source>
        <dbReference type="EMBL" id="SEC09308.1"/>
    </source>
</evidence>
<dbReference type="EMBL" id="FNRT01000002">
    <property type="protein sequence ID" value="SEC09308.1"/>
    <property type="molecule type" value="Genomic_DNA"/>
</dbReference>
<keyword evidence="2" id="KW-1003">Cell membrane</keyword>
<dbReference type="STRING" id="402596.SAMN04489844_1663"/>
<feature type="transmembrane region" description="Helical" evidence="6">
    <location>
        <begin position="435"/>
        <end position="456"/>
    </location>
</feature>
<feature type="transmembrane region" description="Helical" evidence="6">
    <location>
        <begin position="889"/>
        <end position="911"/>
    </location>
</feature>
<evidence type="ECO:0000256" key="5">
    <source>
        <dbReference type="ARBA" id="ARBA00023136"/>
    </source>
</evidence>
<feature type="transmembrane region" description="Helical" evidence="6">
    <location>
        <begin position="345"/>
        <end position="373"/>
    </location>
</feature>
<proteinExistence type="predicted"/>
<feature type="transmembrane region" description="Helical" evidence="6">
    <location>
        <begin position="932"/>
        <end position="959"/>
    </location>
</feature>
<evidence type="ECO:0000256" key="6">
    <source>
        <dbReference type="SAM" id="Phobius"/>
    </source>
</evidence>
<dbReference type="Pfam" id="PF02687">
    <property type="entry name" value="FtsX"/>
    <property type="match status" value="2"/>
</dbReference>
<dbReference type="Proteomes" id="UP000198742">
    <property type="component" value="Unassembled WGS sequence"/>
</dbReference>
<protein>
    <submittedName>
        <fullName evidence="8">FtsX-like permease family protein</fullName>
    </submittedName>
</protein>
<keyword evidence="4 6" id="KW-1133">Transmembrane helix</keyword>
<dbReference type="AlphaFoldDB" id="A0A1H4PPZ7"/>
<comment type="subcellular location">
    <subcellularLocation>
        <location evidence="1">Cell membrane</location>
        <topology evidence="1">Multi-pass membrane protein</topology>
    </subcellularLocation>
</comment>
<accession>A0A1H4PPZ7</accession>
<organism evidence="8 9">
    <name type="scientific">Nocardioides exalbidus</name>
    <dbReference type="NCBI Taxonomy" id="402596"/>
    <lineage>
        <taxon>Bacteria</taxon>
        <taxon>Bacillati</taxon>
        <taxon>Actinomycetota</taxon>
        <taxon>Actinomycetes</taxon>
        <taxon>Propionibacteriales</taxon>
        <taxon>Nocardioidaceae</taxon>
        <taxon>Nocardioides</taxon>
    </lineage>
</organism>
<evidence type="ECO:0000259" key="7">
    <source>
        <dbReference type="Pfam" id="PF02687"/>
    </source>
</evidence>
<dbReference type="PANTHER" id="PTHR30287">
    <property type="entry name" value="MEMBRANE COMPONENT OF PREDICTED ABC SUPERFAMILY METABOLITE UPTAKE TRANSPORTER"/>
    <property type="match status" value="1"/>
</dbReference>
<feature type="domain" description="ABC3 transporter permease C-terminal" evidence="7">
    <location>
        <begin position="892"/>
        <end position="1005"/>
    </location>
</feature>
<keyword evidence="3 6" id="KW-0812">Transmembrane</keyword>
<feature type="domain" description="ABC3 transporter permease C-terminal" evidence="7">
    <location>
        <begin position="307"/>
        <end position="414"/>
    </location>
</feature>
<feature type="transmembrane region" description="Helical" evidence="6">
    <location>
        <begin position="302"/>
        <end position="324"/>
    </location>
</feature>